<name>A0A9Q1EC13_SYNKA</name>
<accession>A0A9Q1EC13</accession>
<dbReference type="EMBL" id="JAINUF010000020">
    <property type="protein sequence ID" value="KAJ8335992.1"/>
    <property type="molecule type" value="Genomic_DNA"/>
</dbReference>
<comment type="caution">
    <text evidence="1">The sequence shown here is derived from an EMBL/GenBank/DDBJ whole genome shotgun (WGS) entry which is preliminary data.</text>
</comment>
<evidence type="ECO:0000313" key="1">
    <source>
        <dbReference type="EMBL" id="KAJ8335992.1"/>
    </source>
</evidence>
<gene>
    <name evidence="1" type="ORF">SKAU_G00393350</name>
</gene>
<keyword evidence="2" id="KW-1185">Reference proteome</keyword>
<organism evidence="1 2">
    <name type="scientific">Synaphobranchus kaupii</name>
    <name type="common">Kaup's arrowtooth eel</name>
    <dbReference type="NCBI Taxonomy" id="118154"/>
    <lineage>
        <taxon>Eukaryota</taxon>
        <taxon>Metazoa</taxon>
        <taxon>Chordata</taxon>
        <taxon>Craniata</taxon>
        <taxon>Vertebrata</taxon>
        <taxon>Euteleostomi</taxon>
        <taxon>Actinopterygii</taxon>
        <taxon>Neopterygii</taxon>
        <taxon>Teleostei</taxon>
        <taxon>Anguilliformes</taxon>
        <taxon>Synaphobranchidae</taxon>
        <taxon>Synaphobranchus</taxon>
    </lineage>
</organism>
<dbReference type="AlphaFoldDB" id="A0A9Q1EC13"/>
<reference evidence="1" key="1">
    <citation type="journal article" date="2023" name="Science">
        <title>Genome structures resolve the early diversification of teleost fishes.</title>
        <authorList>
            <person name="Parey E."/>
            <person name="Louis A."/>
            <person name="Montfort J."/>
            <person name="Bouchez O."/>
            <person name="Roques C."/>
            <person name="Iampietro C."/>
            <person name="Lluch J."/>
            <person name="Castinel A."/>
            <person name="Donnadieu C."/>
            <person name="Desvignes T."/>
            <person name="Floi Bucao C."/>
            <person name="Jouanno E."/>
            <person name="Wen M."/>
            <person name="Mejri S."/>
            <person name="Dirks R."/>
            <person name="Jansen H."/>
            <person name="Henkel C."/>
            <person name="Chen W.J."/>
            <person name="Zahm M."/>
            <person name="Cabau C."/>
            <person name="Klopp C."/>
            <person name="Thompson A.W."/>
            <person name="Robinson-Rechavi M."/>
            <person name="Braasch I."/>
            <person name="Lecointre G."/>
            <person name="Bobe J."/>
            <person name="Postlethwait J.H."/>
            <person name="Berthelot C."/>
            <person name="Roest Crollius H."/>
            <person name="Guiguen Y."/>
        </authorList>
    </citation>
    <scope>NUCLEOTIDE SEQUENCE</scope>
    <source>
        <strain evidence="1">WJC10195</strain>
    </source>
</reference>
<proteinExistence type="predicted"/>
<evidence type="ECO:0000313" key="2">
    <source>
        <dbReference type="Proteomes" id="UP001152622"/>
    </source>
</evidence>
<sequence>MAKLGSGDPQCWVFQSRSVASFIFQVRMDVASPDRRVVCVRAQGQCSLGVFSSGQRSEFKGVVGQGGTCNGIGLRNHERLTGHLASPGEFTRPL</sequence>
<dbReference type="Proteomes" id="UP001152622">
    <property type="component" value="Chromosome 20"/>
</dbReference>
<protein>
    <submittedName>
        <fullName evidence="1">Uncharacterized protein</fullName>
    </submittedName>
</protein>